<name>A0A918AKR7_9PSEU</name>
<reference evidence="1" key="2">
    <citation type="submission" date="2020-09" db="EMBL/GenBank/DDBJ databases">
        <authorList>
            <person name="Sun Q."/>
            <person name="Ohkuma M."/>
        </authorList>
    </citation>
    <scope>NUCLEOTIDE SEQUENCE</scope>
    <source>
        <strain evidence="1">JCM 3313</strain>
    </source>
</reference>
<dbReference type="Proteomes" id="UP000639606">
    <property type="component" value="Unassembled WGS sequence"/>
</dbReference>
<protein>
    <submittedName>
        <fullName evidence="1">Uncharacterized protein</fullName>
    </submittedName>
</protein>
<dbReference type="RefSeq" id="WP_189223110.1">
    <property type="nucleotide sequence ID" value="NZ_BMRG01000003.1"/>
</dbReference>
<keyword evidence="2" id="KW-1185">Reference proteome</keyword>
<gene>
    <name evidence="1" type="ORF">GCM10010185_22250</name>
</gene>
<evidence type="ECO:0000313" key="1">
    <source>
        <dbReference type="EMBL" id="GGP49627.1"/>
    </source>
</evidence>
<accession>A0A918AKR7</accession>
<evidence type="ECO:0000313" key="2">
    <source>
        <dbReference type="Proteomes" id="UP000639606"/>
    </source>
</evidence>
<dbReference type="EMBL" id="BMRG01000003">
    <property type="protein sequence ID" value="GGP49627.1"/>
    <property type="molecule type" value="Genomic_DNA"/>
</dbReference>
<comment type="caution">
    <text evidence="1">The sequence shown here is derived from an EMBL/GenBank/DDBJ whole genome shotgun (WGS) entry which is preliminary data.</text>
</comment>
<proteinExistence type="predicted"/>
<reference evidence="1" key="1">
    <citation type="journal article" date="2014" name="Int. J. Syst. Evol. Microbiol.">
        <title>Complete genome sequence of Corynebacterium casei LMG S-19264T (=DSM 44701T), isolated from a smear-ripened cheese.</title>
        <authorList>
            <consortium name="US DOE Joint Genome Institute (JGI-PGF)"/>
            <person name="Walter F."/>
            <person name="Albersmeier A."/>
            <person name="Kalinowski J."/>
            <person name="Ruckert C."/>
        </authorList>
    </citation>
    <scope>NUCLEOTIDE SEQUENCE</scope>
    <source>
        <strain evidence="1">JCM 3313</strain>
    </source>
</reference>
<dbReference type="AlphaFoldDB" id="A0A918AKR7"/>
<sequence>MEWTVEALKAEVDYRQAALLADAAHTRAERRAGTSKRAWWRWSTHRREGR</sequence>
<organism evidence="1 2">
    <name type="scientific">Saccharothrix coeruleofusca</name>
    <dbReference type="NCBI Taxonomy" id="33919"/>
    <lineage>
        <taxon>Bacteria</taxon>
        <taxon>Bacillati</taxon>
        <taxon>Actinomycetota</taxon>
        <taxon>Actinomycetes</taxon>
        <taxon>Pseudonocardiales</taxon>
        <taxon>Pseudonocardiaceae</taxon>
        <taxon>Saccharothrix</taxon>
    </lineage>
</organism>